<dbReference type="AlphaFoldDB" id="D1A9D9"/>
<gene>
    <name evidence="1" type="ordered locus">Tcur_1252</name>
</gene>
<reference evidence="1 2" key="1">
    <citation type="journal article" date="2011" name="Stand. Genomic Sci.">
        <title>Complete genome sequence of Thermomonospora curvata type strain (B9).</title>
        <authorList>
            <person name="Chertkov O."/>
            <person name="Sikorski J."/>
            <person name="Nolan M."/>
            <person name="Lapidus A."/>
            <person name="Lucas S."/>
            <person name="Del Rio T.G."/>
            <person name="Tice H."/>
            <person name="Cheng J.F."/>
            <person name="Goodwin L."/>
            <person name="Pitluck S."/>
            <person name="Liolios K."/>
            <person name="Ivanova N."/>
            <person name="Mavromatis K."/>
            <person name="Mikhailova N."/>
            <person name="Ovchinnikova G."/>
            <person name="Pati A."/>
            <person name="Chen A."/>
            <person name="Palaniappan K."/>
            <person name="Djao O.D."/>
            <person name="Land M."/>
            <person name="Hauser L."/>
            <person name="Chang Y.J."/>
            <person name="Jeffries C.D."/>
            <person name="Brettin T."/>
            <person name="Han C."/>
            <person name="Detter J.C."/>
            <person name="Rohde M."/>
            <person name="Goker M."/>
            <person name="Woyke T."/>
            <person name="Bristow J."/>
            <person name="Eisen J.A."/>
            <person name="Markowitz V."/>
            <person name="Hugenholtz P."/>
            <person name="Klenk H.P."/>
            <person name="Kyrpides N.C."/>
        </authorList>
    </citation>
    <scope>NUCLEOTIDE SEQUENCE [LARGE SCALE GENOMIC DNA]</scope>
    <source>
        <strain evidence="2">ATCC 19995 / DSM 43183 / JCM 3096 / KCTC 9072 / NBRC 15933 / NCIMB 10081 / Henssen B9</strain>
    </source>
</reference>
<name>D1A9D9_THECD</name>
<protein>
    <submittedName>
        <fullName evidence="1">Uncharacterized protein</fullName>
    </submittedName>
</protein>
<dbReference type="EMBL" id="CP001738">
    <property type="protein sequence ID" value="ACY96835.1"/>
    <property type="molecule type" value="Genomic_DNA"/>
</dbReference>
<dbReference type="OrthoDB" id="3388185at2"/>
<accession>D1A9D9</accession>
<dbReference type="KEGG" id="tcu:Tcur_1252"/>
<sequence length="101" mass="11097">MTGEGDAPSPLPPLTSSEREFIERYLGVIDLLGRINPANAESTYAALRAAQGLVGEAKGLRDALETMFQRGEKEVFSDDLVRALRQLDGRRRIGRLALPDE</sequence>
<evidence type="ECO:0000313" key="1">
    <source>
        <dbReference type="EMBL" id="ACY96835.1"/>
    </source>
</evidence>
<keyword evidence="2" id="KW-1185">Reference proteome</keyword>
<evidence type="ECO:0000313" key="2">
    <source>
        <dbReference type="Proteomes" id="UP000001918"/>
    </source>
</evidence>
<dbReference type="HOGENOM" id="CLU_2275763_0_0_11"/>
<dbReference type="Proteomes" id="UP000001918">
    <property type="component" value="Chromosome"/>
</dbReference>
<dbReference type="eggNOG" id="ENOG50343I6">
    <property type="taxonomic scope" value="Bacteria"/>
</dbReference>
<proteinExistence type="predicted"/>
<dbReference type="RefSeq" id="WP_012851619.1">
    <property type="nucleotide sequence ID" value="NC_013510.1"/>
</dbReference>
<organism evidence="1 2">
    <name type="scientific">Thermomonospora curvata (strain ATCC 19995 / DSM 43183 / JCM 3096 / KCTC 9072 / NBRC 15933 / NCIMB 10081 / Henssen B9)</name>
    <dbReference type="NCBI Taxonomy" id="471852"/>
    <lineage>
        <taxon>Bacteria</taxon>
        <taxon>Bacillati</taxon>
        <taxon>Actinomycetota</taxon>
        <taxon>Actinomycetes</taxon>
        <taxon>Streptosporangiales</taxon>
        <taxon>Thermomonosporaceae</taxon>
        <taxon>Thermomonospora</taxon>
    </lineage>
</organism>